<comment type="cofactor">
    <cofactor evidence="1">
        <name>Zn(2+)</name>
        <dbReference type="ChEBI" id="CHEBI:29105"/>
    </cofactor>
</comment>
<feature type="domain" description="Peptidase C83" evidence="22">
    <location>
        <begin position="1161"/>
        <end position="1396"/>
    </location>
</feature>
<dbReference type="EC" id="2.3.2.15" evidence="5"/>
<dbReference type="PANTHER" id="PTHR33447:SF2">
    <property type="entry name" value="GLUTATHIONE GAMMA-GLUTAMYLCYSTEINYLTRANSFERASE"/>
    <property type="match status" value="1"/>
</dbReference>
<dbReference type="Pfam" id="PF22248">
    <property type="entry name" value="ERMP1_C"/>
    <property type="match status" value="1"/>
</dbReference>
<dbReference type="InterPro" id="IPR048024">
    <property type="entry name" value="Fxna-like_M28_dom"/>
</dbReference>
<dbReference type="SUPFAM" id="SSF53187">
    <property type="entry name" value="Zn-dependent exopeptidases"/>
    <property type="match status" value="1"/>
</dbReference>
<reference evidence="23" key="1">
    <citation type="submission" date="2023-06" db="EMBL/GenBank/DDBJ databases">
        <title>Genomic analysis of the entomopathogenic nematode Steinernema hermaphroditum.</title>
        <authorList>
            <person name="Schwarz E.M."/>
            <person name="Heppert J.K."/>
            <person name="Baniya A."/>
            <person name="Schwartz H.T."/>
            <person name="Tan C.-H."/>
            <person name="Antoshechkin I."/>
            <person name="Sternberg P.W."/>
            <person name="Goodrich-Blair H."/>
            <person name="Dillman A.R."/>
        </authorList>
    </citation>
    <scope>NUCLEOTIDE SEQUENCE</scope>
    <source>
        <strain evidence="23">PS9179</strain>
        <tissue evidence="23">Whole animal</tissue>
    </source>
</reference>
<evidence type="ECO:0000256" key="15">
    <source>
        <dbReference type="ARBA" id="ARBA00023049"/>
    </source>
</evidence>
<keyword evidence="14 21" id="KW-1133">Transmembrane helix</keyword>
<evidence type="ECO:0000256" key="21">
    <source>
        <dbReference type="SAM" id="Phobius"/>
    </source>
</evidence>
<evidence type="ECO:0000256" key="20">
    <source>
        <dbReference type="SAM" id="MobiDB-lite"/>
    </source>
</evidence>
<dbReference type="GO" id="GO:0005685">
    <property type="term" value="C:U1 snRNP"/>
    <property type="evidence" value="ECO:0007669"/>
    <property type="project" value="InterPro"/>
</dbReference>
<dbReference type="Pfam" id="PF04389">
    <property type="entry name" value="Peptidase_M28"/>
    <property type="match status" value="1"/>
</dbReference>
<feature type="transmembrane region" description="Helical" evidence="21">
    <location>
        <begin position="790"/>
        <end position="808"/>
    </location>
</feature>
<evidence type="ECO:0000256" key="7">
    <source>
        <dbReference type="ARBA" id="ARBA00022670"/>
    </source>
</evidence>
<evidence type="ECO:0000256" key="3">
    <source>
        <dbReference type="ARBA" id="ARBA00005655"/>
    </source>
</evidence>
<dbReference type="GO" id="GO:0016756">
    <property type="term" value="F:glutathione gamma-glutamylcysteinyltransferase activity"/>
    <property type="evidence" value="ECO:0007669"/>
    <property type="project" value="UniProtKB-EC"/>
</dbReference>
<dbReference type="GO" id="GO:0098849">
    <property type="term" value="P:cellular detoxification of cadmium ion"/>
    <property type="evidence" value="ECO:0007669"/>
    <property type="project" value="TreeGrafter"/>
</dbReference>
<dbReference type="InterPro" id="IPR053973">
    <property type="entry name" value="ERMP1-like_C"/>
</dbReference>
<comment type="similarity">
    <text evidence="4">Belongs to the peptidase M28 family.</text>
</comment>
<evidence type="ECO:0000256" key="12">
    <source>
        <dbReference type="ARBA" id="ARBA00022824"/>
    </source>
</evidence>
<dbReference type="GO" id="GO:0005789">
    <property type="term" value="C:endoplasmic reticulum membrane"/>
    <property type="evidence" value="ECO:0007669"/>
    <property type="project" value="UniProtKB-SubCell"/>
</dbReference>
<evidence type="ECO:0000256" key="11">
    <source>
        <dbReference type="ARBA" id="ARBA00022801"/>
    </source>
</evidence>
<dbReference type="Pfam" id="PF03194">
    <property type="entry name" value="LUC7"/>
    <property type="match status" value="1"/>
</dbReference>
<evidence type="ECO:0000256" key="2">
    <source>
        <dbReference type="ARBA" id="ARBA00004477"/>
    </source>
</evidence>
<feature type="transmembrane region" description="Helical" evidence="21">
    <location>
        <begin position="890"/>
        <end position="911"/>
    </location>
</feature>
<comment type="caution">
    <text evidence="23">The sequence shown here is derived from an EMBL/GenBank/DDBJ whole genome shotgun (WGS) entry which is preliminary data.</text>
</comment>
<evidence type="ECO:0000256" key="1">
    <source>
        <dbReference type="ARBA" id="ARBA00001947"/>
    </source>
</evidence>
<dbReference type="GO" id="GO:0008237">
    <property type="term" value="F:metallopeptidase activity"/>
    <property type="evidence" value="ECO:0007669"/>
    <property type="project" value="UniProtKB-KW"/>
</dbReference>
<keyword evidence="10" id="KW-0479">Metal-binding</keyword>
<evidence type="ECO:0000259" key="22">
    <source>
        <dbReference type="PROSITE" id="PS51443"/>
    </source>
</evidence>
<gene>
    <name evidence="23" type="ORF">QR680_001324</name>
</gene>
<dbReference type="InterPro" id="IPR038156">
    <property type="entry name" value="PCS_N_sf"/>
</dbReference>
<keyword evidence="6" id="KW-0104">Cadmium</keyword>
<evidence type="ECO:0000256" key="4">
    <source>
        <dbReference type="ARBA" id="ARBA00010918"/>
    </source>
</evidence>
<feature type="region of interest" description="Disordered" evidence="20">
    <location>
        <begin position="231"/>
        <end position="334"/>
    </location>
</feature>
<accession>A0AA39LFN5</accession>
<dbReference type="InterPro" id="IPR007484">
    <property type="entry name" value="Peptidase_M28"/>
</dbReference>
<feature type="compositionally biased region" description="Basic and acidic residues" evidence="20">
    <location>
        <begin position="231"/>
        <end position="288"/>
    </location>
</feature>
<feature type="transmembrane region" description="Helical" evidence="21">
    <location>
        <begin position="918"/>
        <end position="941"/>
    </location>
</feature>
<sequence length="1550" mass="177997">MTDMMRDMINQLMGVQRAEEEGRNLVPYHHHSVCRAYLLDCCPYETLVDTRLEAYLMCRKLHESAHRGEYLKAQEKRDHFYDVEAFEVLEDAVRIVDTEVNKIKEKIKRDSEEQFDSAEFVKSQKVIDLNDKIESTLAKVEELGNEGKIEESLTLTKTVEELKKRKRELENEMRTNVPSQQRLRVCEACGAQLNILDHESRLADHYGGKMHLGMVEIREKYNKMKETVEERREAKKKFEQEERERSRERDRDRRRDYDSSRKDRRDRDRDDYRRDRDRDGDRRGDRSRNRSRSPRRSGRDDRRDRMEVRSRRPPPASPYYERPDIEFDSEKGERKGEHEKLGFRHWMSIVLFVAIIYAGVVWQDKRMPTVIEPQDQFEHFSEARARNLLNQLASLGPRVSGSEALEVHAFNLITRKLDELASVAVSKKVNRLETDVQRPTGCFDLTFLSSFTLCYHKITNVIARIGPASGPSKHSILLNCHFDTLPDSPGATDDAVSCAIMMEILEVLSHSEEPLENDIVFLFNGGMASHGFITSHPWKDSVRAFINLEGTGAGGREILFQAGPGNSWLLKTYLDNAPHPHCSVFAQEIFQSGIIPSDTDFRVFRDYGRVPGLDIAYTRNGWLYHTEFDLPQHINEGAIQRSGDNVLAVVKALVKSLYLDQQGYFDEGNRWVFYDVVGLFTIFYTIEIGAILNYSVVAAVLLIVLFRIANQIYTFSDLITAFYHHFLSTLSMAVVGVVLLGVIHISDLTMCWYSMPEIVFPLYIIPMIIAGCGTHSYIARTYKKRCSEMVHYDTVLILFAAFLFVLTYSGVASAFFVLIYVFFPCCRHPIIDFIVRFKYCKVASPKTLMLTQMICFVPVAVFASYAIMMFFDFFVPVMGRMGNLINPEWIMMPLSLLTAMTFVLFTSNLIYVSRRMDYLLKCSVALFLFGFAIIATTRVGVPYKWSEENPRLRRIIALHTKRTMYDFYGNRTHSDNGLFIQAMDYRGIQDLPDHTFLQGSQAPDCSKTKDEYCSLPYYTAIHNLFPPEESRWVPLPGETPIPYPLKISLIERVKVSGNQVNLTFTIHGGYDKLSLHVTPLNNFSLKKWSFTDLNLEEFGDRQTYFVFLTYGHERPEVRKFWILLESTNPVTHSLDEQASLELGVATHYAHETYERRMSTAMASKNFYRRQLPECCIDFSSADGRALFMKSINSGHANIYFKLAAQFRTQDEPAYCGLSTLVMVLNALEVDPGRVWKAPWRFYHESMLDCCLPLEKIQKEGITVAQFACLARCNRLQTTTHYADDTDGKISLQIQIAVFSLESRQLFREKLLSSVMGEDHVLVVSYDRSVFGQTGTGHFSPIAAYDPESDRALIMDVARFKYPPHWVEVDLIHQAMLSVDKTSNKTRGFFTLKLRSETRPKVVFELSTKIMEESQKEFHEAVSRWNSYLSEGSATIEEICSVFKGEFIAFGGGCCNPKSSCCNGNSMAKAMSNCCQAISEAVGSTKLNQMLGRVWLTAMLMAWPLKNPTNSEKIKILREHIEDGAKHFDIDSKNEIEMLNCQLATILCDCE</sequence>
<keyword evidence="16 21" id="KW-0472">Membrane</keyword>
<dbReference type="GO" id="GO:0003729">
    <property type="term" value="F:mRNA binding"/>
    <property type="evidence" value="ECO:0007669"/>
    <property type="project" value="InterPro"/>
</dbReference>
<comment type="similarity">
    <text evidence="3">Belongs to the Luc7 family.</text>
</comment>
<comment type="subcellular location">
    <subcellularLocation>
        <location evidence="2">Endoplasmic reticulum membrane</location>
        <topology evidence="2">Multi-pass membrane protein</topology>
    </subcellularLocation>
</comment>
<evidence type="ECO:0000313" key="23">
    <source>
        <dbReference type="EMBL" id="KAK0395523.1"/>
    </source>
</evidence>
<dbReference type="PANTHER" id="PTHR33447">
    <property type="entry name" value="GLUTATHIONE GAMMA-GLUTAMYLCYSTEINYLTRANSFERASE"/>
    <property type="match status" value="1"/>
</dbReference>
<dbReference type="InterPro" id="IPR004882">
    <property type="entry name" value="Luc7-rel"/>
</dbReference>
<dbReference type="FunFam" id="3.90.70.30:FF:000001">
    <property type="entry name" value="Glutathione gamma-glutamylcysteinyltransferase 1"/>
    <property type="match status" value="1"/>
</dbReference>
<evidence type="ECO:0000256" key="5">
    <source>
        <dbReference type="ARBA" id="ARBA00012468"/>
    </source>
</evidence>
<keyword evidence="12" id="KW-0256">Endoplasmic reticulum</keyword>
<feature type="compositionally biased region" description="Basic and acidic residues" evidence="20">
    <location>
        <begin position="297"/>
        <end position="310"/>
    </location>
</feature>
<name>A0AA39LFN5_9BILA</name>
<keyword evidence="7" id="KW-0645">Protease</keyword>
<evidence type="ECO:0000256" key="6">
    <source>
        <dbReference type="ARBA" id="ARBA00022539"/>
    </source>
</evidence>
<feature type="transmembrane region" description="Helical" evidence="21">
    <location>
        <begin position="721"/>
        <end position="746"/>
    </location>
</feature>
<evidence type="ECO:0000256" key="19">
    <source>
        <dbReference type="SAM" id="Coils"/>
    </source>
</evidence>
<proteinExistence type="inferred from homology"/>
<evidence type="ECO:0000256" key="16">
    <source>
        <dbReference type="ARBA" id="ARBA00023136"/>
    </source>
</evidence>
<feature type="compositionally biased region" description="Basic and acidic residues" evidence="20">
    <location>
        <begin position="321"/>
        <end position="334"/>
    </location>
</feature>
<dbReference type="Pfam" id="PF05023">
    <property type="entry name" value="Phytochelatin"/>
    <property type="match status" value="1"/>
</dbReference>
<feature type="coiled-coil region" evidence="19">
    <location>
        <begin position="126"/>
        <end position="172"/>
    </location>
</feature>
<dbReference type="Gene3D" id="3.40.630.10">
    <property type="entry name" value="Zn peptidases"/>
    <property type="match status" value="1"/>
</dbReference>
<dbReference type="InterPro" id="IPR040409">
    <property type="entry name" value="PCS-like"/>
</dbReference>
<keyword evidence="15" id="KW-0482">Metalloprotease</keyword>
<dbReference type="GO" id="GO:0010273">
    <property type="term" value="P:detoxification of copper ion"/>
    <property type="evidence" value="ECO:0007669"/>
    <property type="project" value="TreeGrafter"/>
</dbReference>
<keyword evidence="24" id="KW-1185">Reference proteome</keyword>
<dbReference type="Gene3D" id="3.90.70.30">
    <property type="entry name" value="Phytochelatin synthase, N-terminal domain"/>
    <property type="match status" value="1"/>
</dbReference>
<dbReference type="Proteomes" id="UP001175271">
    <property type="component" value="Unassembled WGS sequence"/>
</dbReference>
<keyword evidence="19" id="KW-0175">Coiled coil</keyword>
<keyword evidence="17" id="KW-0325">Glycoprotein</keyword>
<keyword evidence="13" id="KW-0862">Zinc</keyword>
<keyword evidence="11" id="KW-0378">Hydrolase</keyword>
<feature type="transmembrane region" description="Helical" evidence="21">
    <location>
        <begin position="691"/>
        <end position="709"/>
    </location>
</feature>
<dbReference type="GO" id="GO:0046872">
    <property type="term" value="F:metal ion binding"/>
    <property type="evidence" value="ECO:0007669"/>
    <property type="project" value="UniProtKB-KW"/>
</dbReference>
<evidence type="ECO:0000256" key="10">
    <source>
        <dbReference type="ARBA" id="ARBA00022723"/>
    </source>
</evidence>
<evidence type="ECO:0000256" key="14">
    <source>
        <dbReference type="ARBA" id="ARBA00022989"/>
    </source>
</evidence>
<dbReference type="GO" id="GO:0006508">
    <property type="term" value="P:proteolysis"/>
    <property type="evidence" value="ECO:0007669"/>
    <property type="project" value="UniProtKB-KW"/>
</dbReference>
<organism evidence="23 24">
    <name type="scientific">Steinernema hermaphroditum</name>
    <dbReference type="NCBI Taxonomy" id="289476"/>
    <lineage>
        <taxon>Eukaryota</taxon>
        <taxon>Metazoa</taxon>
        <taxon>Ecdysozoa</taxon>
        <taxon>Nematoda</taxon>
        <taxon>Chromadorea</taxon>
        <taxon>Rhabditida</taxon>
        <taxon>Tylenchina</taxon>
        <taxon>Panagrolaimomorpha</taxon>
        <taxon>Strongyloidoidea</taxon>
        <taxon>Steinernematidae</taxon>
        <taxon>Steinernema</taxon>
    </lineage>
</organism>
<dbReference type="EMBL" id="JAUCMV010000005">
    <property type="protein sequence ID" value="KAK0395523.1"/>
    <property type="molecule type" value="Genomic_DNA"/>
</dbReference>
<evidence type="ECO:0000256" key="18">
    <source>
        <dbReference type="ARBA" id="ARBA00078796"/>
    </source>
</evidence>
<feature type="transmembrane region" description="Helical" evidence="21">
    <location>
        <begin position="758"/>
        <end position="778"/>
    </location>
</feature>
<evidence type="ECO:0000256" key="13">
    <source>
        <dbReference type="ARBA" id="ARBA00022833"/>
    </source>
</evidence>
<dbReference type="FunFam" id="3.40.630.10:FF:000008">
    <property type="entry name" value="Endoplasmic reticulum metallopeptidase 1"/>
    <property type="match status" value="1"/>
</dbReference>
<keyword evidence="9 21" id="KW-0812">Transmembrane</keyword>
<dbReference type="GO" id="GO:0046938">
    <property type="term" value="P:phytochelatin biosynthetic process"/>
    <property type="evidence" value="ECO:0007669"/>
    <property type="project" value="InterPro"/>
</dbReference>
<dbReference type="InterPro" id="IPR053974">
    <property type="entry name" value="ERMP1_1-A_TM"/>
</dbReference>
<dbReference type="SUPFAM" id="SSF54001">
    <property type="entry name" value="Cysteine proteinases"/>
    <property type="match status" value="1"/>
</dbReference>
<dbReference type="Pfam" id="PF22249">
    <property type="entry name" value="ERMP1-TM"/>
    <property type="match status" value="1"/>
</dbReference>
<feature type="transmembrane region" description="Helical" evidence="21">
    <location>
        <begin position="341"/>
        <end position="362"/>
    </location>
</feature>
<evidence type="ECO:0000313" key="24">
    <source>
        <dbReference type="Proteomes" id="UP001175271"/>
    </source>
</evidence>
<keyword evidence="8" id="KW-0808">Transferase</keyword>
<dbReference type="GO" id="GO:0006376">
    <property type="term" value="P:mRNA splice site recognition"/>
    <property type="evidence" value="ECO:0007669"/>
    <property type="project" value="InterPro"/>
</dbReference>
<dbReference type="PROSITE" id="PS51443">
    <property type="entry name" value="PCS"/>
    <property type="match status" value="1"/>
</dbReference>
<feature type="transmembrane region" description="Helical" evidence="21">
    <location>
        <begin position="847"/>
        <end position="870"/>
    </location>
</feature>
<protein>
    <recommendedName>
        <fullName evidence="5">glutathione gamma-glutamylcysteinyltransferase</fullName>
        <ecNumber evidence="5">2.3.2.15</ecNumber>
    </recommendedName>
    <alternativeName>
        <fullName evidence="18">FXNA-like protease</fullName>
    </alternativeName>
</protein>
<evidence type="ECO:0000256" key="8">
    <source>
        <dbReference type="ARBA" id="ARBA00022679"/>
    </source>
</evidence>
<dbReference type="InterPro" id="IPR007719">
    <property type="entry name" value="PCS_N"/>
</dbReference>
<evidence type="ECO:0000256" key="17">
    <source>
        <dbReference type="ARBA" id="ARBA00023180"/>
    </source>
</evidence>
<evidence type="ECO:0000256" key="9">
    <source>
        <dbReference type="ARBA" id="ARBA00022692"/>
    </source>
</evidence>
<dbReference type="CDD" id="cd03875">
    <property type="entry name" value="M28_Fxna_like"/>
    <property type="match status" value="1"/>
</dbReference>
<feature type="transmembrane region" description="Helical" evidence="21">
    <location>
        <begin position="814"/>
        <end position="835"/>
    </location>
</feature>
<dbReference type="InterPro" id="IPR038765">
    <property type="entry name" value="Papain-like_cys_pep_sf"/>
</dbReference>